<dbReference type="PANTHER" id="PTHR11070">
    <property type="entry name" value="UVRD / RECB / PCRA DNA HELICASE FAMILY MEMBER"/>
    <property type="match status" value="1"/>
</dbReference>
<evidence type="ECO:0000313" key="8">
    <source>
        <dbReference type="EMBL" id="MEN2472639.1"/>
    </source>
</evidence>
<dbReference type="PROSITE" id="PS51198">
    <property type="entry name" value="UVRD_HELICASE_ATP_BIND"/>
    <property type="match status" value="1"/>
</dbReference>
<feature type="domain" description="UvrD-like helicase ATP-binding" evidence="7">
    <location>
        <begin position="122"/>
        <end position="637"/>
    </location>
</feature>
<evidence type="ECO:0000256" key="1">
    <source>
        <dbReference type="ARBA" id="ARBA00022741"/>
    </source>
</evidence>
<keyword evidence="9" id="KW-1185">Reference proteome</keyword>
<evidence type="ECO:0000259" key="7">
    <source>
        <dbReference type="PROSITE" id="PS51198"/>
    </source>
</evidence>
<keyword evidence="4 5" id="KW-0067">ATP-binding</keyword>
<keyword evidence="2 5" id="KW-0378">Hydrolase</keyword>
<accession>A0ABU9WKN8</accession>
<evidence type="ECO:0000256" key="3">
    <source>
        <dbReference type="ARBA" id="ARBA00022806"/>
    </source>
</evidence>
<gene>
    <name evidence="8" type="ORF">VOI36_22275</name>
</gene>
<comment type="caution">
    <text evidence="8">The sequence shown here is derived from an EMBL/GenBank/DDBJ whole genome shotgun (WGS) entry which is preliminary data.</text>
</comment>
<dbReference type="Gene3D" id="3.40.50.300">
    <property type="entry name" value="P-loop containing nucleotide triphosphate hydrolases"/>
    <property type="match status" value="3"/>
</dbReference>
<protein>
    <submittedName>
        <fullName evidence="8">UvrD-helicase domain-containing protein</fullName>
    </submittedName>
</protein>
<evidence type="ECO:0000256" key="2">
    <source>
        <dbReference type="ARBA" id="ARBA00022801"/>
    </source>
</evidence>
<name>A0ABU9WKN8_9BURK</name>
<keyword evidence="6" id="KW-0175">Coiled coil</keyword>
<feature type="binding site" evidence="5">
    <location>
        <begin position="143"/>
        <end position="150"/>
    </location>
    <ligand>
        <name>ATP</name>
        <dbReference type="ChEBI" id="CHEBI:30616"/>
    </ligand>
</feature>
<organism evidence="8 9">
    <name type="scientific">Burkholderia theae</name>
    <dbReference type="NCBI Taxonomy" id="3143496"/>
    <lineage>
        <taxon>Bacteria</taxon>
        <taxon>Pseudomonadati</taxon>
        <taxon>Pseudomonadota</taxon>
        <taxon>Betaproteobacteria</taxon>
        <taxon>Burkholderiales</taxon>
        <taxon>Burkholderiaceae</taxon>
        <taxon>Burkholderia</taxon>
    </lineage>
</organism>
<dbReference type="Pfam" id="PF00580">
    <property type="entry name" value="UvrD-helicase"/>
    <property type="match status" value="2"/>
</dbReference>
<dbReference type="SUPFAM" id="SSF52540">
    <property type="entry name" value="P-loop containing nucleoside triphosphate hydrolases"/>
    <property type="match status" value="1"/>
</dbReference>
<proteinExistence type="predicted"/>
<dbReference type="RefSeq" id="WP_343493522.1">
    <property type="nucleotide sequence ID" value="NZ_JBCPYA010000009.1"/>
</dbReference>
<evidence type="ECO:0000256" key="4">
    <source>
        <dbReference type="ARBA" id="ARBA00022840"/>
    </source>
</evidence>
<dbReference type="InterPro" id="IPR014016">
    <property type="entry name" value="UvrD-like_ATP-bd"/>
</dbReference>
<dbReference type="EMBL" id="JBCPYA010000009">
    <property type="protein sequence ID" value="MEN2472639.1"/>
    <property type="molecule type" value="Genomic_DNA"/>
</dbReference>
<keyword evidence="1 5" id="KW-0547">Nucleotide-binding</keyword>
<sequence length="816" mass="92326">MHPIVARLLARLIHAHIDQEKIISHDAGFDEADKIRKSEIENITEEHNRLVEKERATIRQLQADLDESRRRENTWEIRDHRKISDIKYDDAIYGPDTFPVTAERDAKMRTEVALAVKQDKISPPTEDQWKMILSNHPATCVVAGAGSGKSTTLVLRVVFMICHLRIRPREMTVVSFTKDSCAELRKKILNALSIDVWKSQMHPDDAMRLEEVSHDLVRTFHSALSRLARRQFPGVKWFDFLDDKGSNLDEGDDFDNPIAGAANLSERQMEMLLDAYRTTFAEDSKFREHIVHLIKIECDRDLLSEEPEKDRRGEILKIASARDLELVTRTNEKWEDEGWIMPGIDPTPFVAFKADGHPFYANGRVESTGMPIFLSINGHINERPLFSKSDTVGEGTEKFAIFGALRVRRDIIAKFFGGNKLDIRTTKSIDRLACRVKYIATTDFAYQEAPRFEIQLSGEIGKSDVVEALYSQASFIENLSLEVPDALAGLDPFKQHSIEYHFTSALARFWPRFEELLRNQPTPVMTFNRAFLLLGESHSHRPLNVSSEALRPFTHLLVDEFQDISPQIVSWLRATQKRVSIAGGTPTIMAIGDDWQSIYGWRGSAPELFIRFNSHFPSSAILKGAYVCQMMENYRSVAPVISDAEKLLKKVTVKIDKRAKAKRPTEASDHGVRMVTGIDFSGNSNAVIAEIHEQLSFVNSLPTSDKNKVIVLSRSRKVLGTIQDKAGETPGVAFHTFHGSKGLQGEVAILCDNCDYDMNHVFRNAVYKASGQFSQTYDEAAKDEALRLAYVAITRGVRRVIWFLDRPMGAATLLVP</sequence>
<evidence type="ECO:0000256" key="6">
    <source>
        <dbReference type="SAM" id="Coils"/>
    </source>
</evidence>
<dbReference type="PANTHER" id="PTHR11070:SF63">
    <property type="entry name" value="DNA HELICASE IV"/>
    <property type="match status" value="1"/>
</dbReference>
<reference evidence="8 9" key="1">
    <citation type="submission" date="2024-05" db="EMBL/GenBank/DDBJ databases">
        <title>Burkholderia sp. Nov. a novel bacteria isolated from rhizosphere soil of Camellia sinensis.</title>
        <authorList>
            <person name="Dong Y."/>
        </authorList>
    </citation>
    <scope>NUCLEOTIDE SEQUENCE [LARGE SCALE GENOMIC DNA]</scope>
    <source>
        <strain evidence="8 9">GS2Y</strain>
    </source>
</reference>
<evidence type="ECO:0000256" key="5">
    <source>
        <dbReference type="PROSITE-ProRule" id="PRU00560"/>
    </source>
</evidence>
<dbReference type="InterPro" id="IPR000212">
    <property type="entry name" value="DNA_helicase_UvrD/REP"/>
</dbReference>
<keyword evidence="3 5" id="KW-0347">Helicase</keyword>
<feature type="coiled-coil region" evidence="6">
    <location>
        <begin position="44"/>
        <end position="78"/>
    </location>
</feature>
<dbReference type="InterPro" id="IPR027417">
    <property type="entry name" value="P-loop_NTPase"/>
</dbReference>
<dbReference type="Proteomes" id="UP001466933">
    <property type="component" value="Unassembled WGS sequence"/>
</dbReference>
<evidence type="ECO:0000313" key="9">
    <source>
        <dbReference type="Proteomes" id="UP001466933"/>
    </source>
</evidence>